<dbReference type="SUPFAM" id="SSF56281">
    <property type="entry name" value="Metallo-hydrolase/oxidoreductase"/>
    <property type="match status" value="1"/>
</dbReference>
<evidence type="ECO:0000259" key="4">
    <source>
        <dbReference type="SMART" id="SM00849"/>
    </source>
</evidence>
<dbReference type="InterPro" id="IPR001279">
    <property type="entry name" value="Metallo-B-lactamas"/>
</dbReference>
<dbReference type="InterPro" id="IPR036866">
    <property type="entry name" value="RibonucZ/Hydroxyglut_hydro"/>
</dbReference>
<keyword evidence="5" id="KW-0378">Hydrolase</keyword>
<dbReference type="SMART" id="SM00849">
    <property type="entry name" value="Lactamase_B"/>
    <property type="match status" value="1"/>
</dbReference>
<proteinExistence type="predicted"/>
<comment type="catalytic activity">
    <reaction evidence="1">
        <text>3',5'-cyclic CMP + H2O = CMP + H(+)</text>
        <dbReference type="Rhea" id="RHEA:72675"/>
        <dbReference type="ChEBI" id="CHEBI:15377"/>
        <dbReference type="ChEBI" id="CHEBI:15378"/>
        <dbReference type="ChEBI" id="CHEBI:58003"/>
        <dbReference type="ChEBI" id="CHEBI:60377"/>
    </reaction>
    <physiologicalReaction direction="left-to-right" evidence="1">
        <dbReference type="Rhea" id="RHEA:72676"/>
    </physiologicalReaction>
</comment>
<dbReference type="EMBL" id="BJXX01000087">
    <property type="protein sequence ID" value="GEN34660.1"/>
    <property type="molecule type" value="Genomic_DNA"/>
</dbReference>
<evidence type="ECO:0000256" key="1">
    <source>
        <dbReference type="ARBA" id="ARBA00034221"/>
    </source>
</evidence>
<evidence type="ECO:0000313" key="5">
    <source>
        <dbReference type="EMBL" id="GEN34660.1"/>
    </source>
</evidence>
<keyword evidence="6" id="KW-1185">Reference proteome</keyword>
<dbReference type="CDD" id="cd07733">
    <property type="entry name" value="YycJ-like_MBL-fold"/>
    <property type="match status" value="1"/>
</dbReference>
<evidence type="ECO:0000256" key="3">
    <source>
        <dbReference type="ARBA" id="ARBA00048505"/>
    </source>
</evidence>
<feature type="domain" description="Metallo-beta-lactamase" evidence="4">
    <location>
        <begin position="11"/>
        <end position="191"/>
    </location>
</feature>
<accession>A0A511V6Y0</accession>
<organism evidence="5 6">
    <name type="scientific">Aneurinibacillus danicus</name>
    <dbReference type="NCBI Taxonomy" id="267746"/>
    <lineage>
        <taxon>Bacteria</taxon>
        <taxon>Bacillati</taxon>
        <taxon>Bacillota</taxon>
        <taxon>Bacilli</taxon>
        <taxon>Bacillales</taxon>
        <taxon>Paenibacillaceae</taxon>
        <taxon>Aneurinibacillus group</taxon>
        <taxon>Aneurinibacillus</taxon>
    </lineage>
</organism>
<dbReference type="RefSeq" id="WP_146809933.1">
    <property type="nucleotide sequence ID" value="NZ_BJXX01000087.1"/>
</dbReference>
<protein>
    <submittedName>
        <fullName evidence="5">MBL fold hydrolase</fullName>
    </submittedName>
</protein>
<dbReference type="PANTHER" id="PTHR47619">
    <property type="entry name" value="METALLO-HYDROLASE YYCJ-RELATED"/>
    <property type="match status" value="1"/>
</dbReference>
<dbReference type="InterPro" id="IPR052533">
    <property type="entry name" value="WalJ/YycJ-like"/>
</dbReference>
<reference evidence="5 6" key="1">
    <citation type="submission" date="2019-07" db="EMBL/GenBank/DDBJ databases">
        <title>Whole genome shotgun sequence of Aneurinibacillus danicus NBRC 102444.</title>
        <authorList>
            <person name="Hosoyama A."/>
            <person name="Uohara A."/>
            <person name="Ohji S."/>
            <person name="Ichikawa N."/>
        </authorList>
    </citation>
    <scope>NUCLEOTIDE SEQUENCE [LARGE SCALE GENOMIC DNA]</scope>
    <source>
        <strain evidence="5 6">NBRC 102444</strain>
    </source>
</reference>
<dbReference type="AlphaFoldDB" id="A0A511V6Y0"/>
<comment type="function">
    <text evidence="2">Counteracts the endogenous Pycsar antiviral defense system. Phosphodiesterase that enables metal-dependent hydrolysis of host cyclic nucleotide Pycsar defense signals such as cCMP and cUMP.</text>
</comment>
<dbReference type="Pfam" id="PF12706">
    <property type="entry name" value="Lactamase_B_2"/>
    <property type="match status" value="1"/>
</dbReference>
<dbReference type="GO" id="GO:0016787">
    <property type="term" value="F:hydrolase activity"/>
    <property type="evidence" value="ECO:0007669"/>
    <property type="project" value="UniProtKB-KW"/>
</dbReference>
<evidence type="ECO:0000313" key="6">
    <source>
        <dbReference type="Proteomes" id="UP000321157"/>
    </source>
</evidence>
<gene>
    <name evidence="5" type="ORF">ADA01nite_21200</name>
</gene>
<dbReference type="PANTHER" id="PTHR47619:SF1">
    <property type="entry name" value="EXODEOXYRIBONUCLEASE WALJ"/>
    <property type="match status" value="1"/>
</dbReference>
<sequence length="265" mass="29348">MEFSVLASGSTGNSFFIKSKNSKVLVDAGLSGKQVESLLEEVGVSAADLDAILITHEHSDHIKGVGVLARRYQLPVYANAKTWEQLDRQLGKIAEDQRLIMEVGETVEFGDMKVESYGLSHDAAEPMGFCFYEDDAKVSLTTDLGYVSQRIKDTICGSDAYIFESNHDVEMLRMGSYPWNTKRRILSDVGHLSNEAAAEALGDILSGKGETVYLAHLSKENNMTELARLTVKNILQEYGFTDGEDIKLMDTSPVRPTVMQEIIRK</sequence>
<comment type="catalytic activity">
    <reaction evidence="3">
        <text>3',5'-cyclic UMP + H2O = UMP + H(+)</text>
        <dbReference type="Rhea" id="RHEA:70575"/>
        <dbReference type="ChEBI" id="CHEBI:15377"/>
        <dbReference type="ChEBI" id="CHEBI:15378"/>
        <dbReference type="ChEBI" id="CHEBI:57865"/>
        <dbReference type="ChEBI" id="CHEBI:184387"/>
    </reaction>
    <physiologicalReaction direction="left-to-right" evidence="3">
        <dbReference type="Rhea" id="RHEA:70576"/>
    </physiologicalReaction>
</comment>
<comment type="caution">
    <text evidence="5">The sequence shown here is derived from an EMBL/GenBank/DDBJ whole genome shotgun (WGS) entry which is preliminary data.</text>
</comment>
<name>A0A511V6Y0_9BACL</name>
<evidence type="ECO:0000256" key="2">
    <source>
        <dbReference type="ARBA" id="ARBA00034301"/>
    </source>
</evidence>
<dbReference type="OrthoDB" id="9781189at2"/>
<dbReference type="Proteomes" id="UP000321157">
    <property type="component" value="Unassembled WGS sequence"/>
</dbReference>
<dbReference type="Gene3D" id="3.60.15.10">
    <property type="entry name" value="Ribonuclease Z/Hydroxyacylglutathione hydrolase-like"/>
    <property type="match status" value="1"/>
</dbReference>
<dbReference type="InterPro" id="IPR058121">
    <property type="entry name" value="WalJ/YycJ"/>
</dbReference>